<evidence type="ECO:0000259" key="1">
    <source>
        <dbReference type="Pfam" id="PF13480"/>
    </source>
</evidence>
<reference evidence="2 3" key="1">
    <citation type="submission" date="2020-08" db="EMBL/GenBank/DDBJ databases">
        <title>The Agave Microbiome: Exploring the role of microbial communities in plant adaptations to desert environments.</title>
        <authorList>
            <person name="Partida-Martinez L.P."/>
        </authorList>
    </citation>
    <scope>NUCLEOTIDE SEQUENCE [LARGE SCALE GENOMIC DNA]</scope>
    <source>
        <strain evidence="2 3">AT3.2</strain>
    </source>
</reference>
<organism evidence="2 3">
    <name type="scientific">Massilia aurea</name>
    <dbReference type="NCBI Taxonomy" id="373040"/>
    <lineage>
        <taxon>Bacteria</taxon>
        <taxon>Pseudomonadati</taxon>
        <taxon>Pseudomonadota</taxon>
        <taxon>Betaproteobacteria</taxon>
        <taxon>Burkholderiales</taxon>
        <taxon>Oxalobacteraceae</taxon>
        <taxon>Telluria group</taxon>
        <taxon>Massilia</taxon>
    </lineage>
</organism>
<dbReference type="Proteomes" id="UP000540787">
    <property type="component" value="Unassembled WGS sequence"/>
</dbReference>
<dbReference type="InterPro" id="IPR016181">
    <property type="entry name" value="Acyl_CoA_acyltransferase"/>
</dbReference>
<keyword evidence="3" id="KW-1185">Reference proteome</keyword>
<sequence length="354" mass="39288">MHASTLISPPDSVTCHVGQIPAGVEEALVTAYASLHSSLAFFKVFRSIENASCYLAHRAGAPSTVLLFTFSGRRIDVINEMIAVEEAEMARFATYVFAHFPQIDVISFKAVKTTTRALGFPVQQYPAKGSYVVTLPATPDAYKARIGKSTRASINQGLNGIRRHFPSFESRFFVNDDIDERHIQAIVALSEQKINAGDAVFFYDVARLTRLAKLCGFVHVILIDGRICAGSVNYQVGASFFGDAMGYDPHYEKFGLGKLCVFLTISESIVRGGTRFYLGGGVFAFKERLLGVPFYMDEVHLYRSRIKLLRNIDHAIGAMIAAATRSAKQLLHQHKGATWARLVFKAFYLVQRRK</sequence>
<dbReference type="RefSeq" id="WP_183549320.1">
    <property type="nucleotide sequence ID" value="NZ_JACHBX010000001.1"/>
</dbReference>
<dbReference type="SUPFAM" id="SSF55729">
    <property type="entry name" value="Acyl-CoA N-acyltransferases (Nat)"/>
    <property type="match status" value="1"/>
</dbReference>
<protein>
    <recommendedName>
        <fullName evidence="1">BioF2-like acetyltransferase domain-containing protein</fullName>
    </recommendedName>
</protein>
<comment type="caution">
    <text evidence="2">The sequence shown here is derived from an EMBL/GenBank/DDBJ whole genome shotgun (WGS) entry which is preliminary data.</text>
</comment>
<evidence type="ECO:0000313" key="2">
    <source>
        <dbReference type="EMBL" id="MBB6131909.1"/>
    </source>
</evidence>
<name>A0A7W9U782_9BURK</name>
<dbReference type="EMBL" id="JACHBX010000001">
    <property type="protein sequence ID" value="MBB6131909.1"/>
    <property type="molecule type" value="Genomic_DNA"/>
</dbReference>
<proteinExistence type="predicted"/>
<dbReference type="Pfam" id="PF13480">
    <property type="entry name" value="Acetyltransf_6"/>
    <property type="match status" value="1"/>
</dbReference>
<evidence type="ECO:0000313" key="3">
    <source>
        <dbReference type="Proteomes" id="UP000540787"/>
    </source>
</evidence>
<gene>
    <name evidence="2" type="ORF">HD842_000020</name>
</gene>
<dbReference type="AlphaFoldDB" id="A0A7W9U782"/>
<accession>A0A7W9U782</accession>
<dbReference type="InterPro" id="IPR038740">
    <property type="entry name" value="BioF2-like_GNAT_dom"/>
</dbReference>
<feature type="domain" description="BioF2-like acetyltransferase" evidence="1">
    <location>
        <begin position="176"/>
        <end position="287"/>
    </location>
</feature>